<keyword evidence="4" id="KW-0472">Membrane</keyword>
<evidence type="ECO:0000313" key="9">
    <source>
        <dbReference type="Proteomes" id="UP000184420"/>
    </source>
</evidence>
<keyword evidence="9" id="KW-1185">Reference proteome</keyword>
<protein>
    <submittedName>
        <fullName evidence="8">Starch-binding associating with outer membrane</fullName>
    </submittedName>
</protein>
<dbReference type="Proteomes" id="UP000184420">
    <property type="component" value="Unassembled WGS sequence"/>
</dbReference>
<dbReference type="AlphaFoldDB" id="A0A1M7M3G7"/>
<dbReference type="SUPFAM" id="SSF48452">
    <property type="entry name" value="TPR-like"/>
    <property type="match status" value="1"/>
</dbReference>
<dbReference type="EMBL" id="FRBL01000012">
    <property type="protein sequence ID" value="SHM84747.1"/>
    <property type="molecule type" value="Genomic_DNA"/>
</dbReference>
<dbReference type="InterPro" id="IPR033985">
    <property type="entry name" value="SusD-like_N"/>
</dbReference>
<dbReference type="Pfam" id="PF07980">
    <property type="entry name" value="SusD_RagB"/>
    <property type="match status" value="1"/>
</dbReference>
<dbReference type="NCBIfam" id="NF033072">
    <property type="entry name" value="NanU"/>
    <property type="match status" value="1"/>
</dbReference>
<evidence type="ECO:0000256" key="1">
    <source>
        <dbReference type="ARBA" id="ARBA00004442"/>
    </source>
</evidence>
<evidence type="ECO:0000256" key="3">
    <source>
        <dbReference type="ARBA" id="ARBA00022729"/>
    </source>
</evidence>
<dbReference type="InterPro" id="IPR012944">
    <property type="entry name" value="SusD_RagB_dom"/>
</dbReference>
<dbReference type="GO" id="GO:0009279">
    <property type="term" value="C:cell outer membrane"/>
    <property type="evidence" value="ECO:0007669"/>
    <property type="project" value="UniProtKB-SubCell"/>
</dbReference>
<feature type="domain" description="RagB/SusD" evidence="6">
    <location>
        <begin position="343"/>
        <end position="504"/>
    </location>
</feature>
<dbReference type="OrthoDB" id="5694214at2"/>
<evidence type="ECO:0000256" key="5">
    <source>
        <dbReference type="ARBA" id="ARBA00023237"/>
    </source>
</evidence>
<sequence length="507" mass="56520">MKKQIITILGAALLMQACSSKLDLTPISSLSNESYWKTPDQYDAFVTGVHTAFRNNNSAFQSLGEMRSDIFGTETALGPSFTGEATQGTERMWLQTMDLDAPGVSNFGGFYFNINQINLLISKASSTNLLTAANKNYYLGQAYGMRAFYYFQLLRSWGNVLINTTPSTNIDISNLAKAASPAEDVMKLIKADLDSSANNFGTDYTFRNQKGFWSKAATQMLKAEVYLWTSYRGGGNADATIAKNALTDIQTNVPSLGLMDNFTDVFSSAGKGNKEIIFAIRYKLNEATIGFIPSLFVPQSGLIANFYDSLANRQFDVATDNWGGLLRAPVKVATFRQYSDADSRKYATIQPAYTKSGTTYTITGAFAKKYQGEQNAGARAYTNDFPIYRYADLLLLLAECKVLLGEDPAAEINKVRARAYGVNYTNAYAYPNQKVDADPKEALLRERLLEFVFEGKRWYDLRRMGDNYVYEHTTLKPAEAYKLLWPVDRNSLTNNRSLVQTPGYAQF</sequence>
<name>A0A1M7M3G7_9BACT</name>
<accession>A0A1M7M3G7</accession>
<gene>
    <name evidence="8" type="ORF">SAMN05444266_11229</name>
</gene>
<evidence type="ECO:0000256" key="2">
    <source>
        <dbReference type="ARBA" id="ARBA00006275"/>
    </source>
</evidence>
<dbReference type="RefSeq" id="WP_073086974.1">
    <property type="nucleotide sequence ID" value="NZ_FRBL01000012.1"/>
</dbReference>
<dbReference type="Pfam" id="PF14322">
    <property type="entry name" value="SusD-like_3"/>
    <property type="match status" value="1"/>
</dbReference>
<evidence type="ECO:0000259" key="6">
    <source>
        <dbReference type="Pfam" id="PF07980"/>
    </source>
</evidence>
<feature type="domain" description="SusD-like N-terminal" evidence="7">
    <location>
        <begin position="97"/>
        <end position="217"/>
    </location>
</feature>
<evidence type="ECO:0000259" key="7">
    <source>
        <dbReference type="Pfam" id="PF14322"/>
    </source>
</evidence>
<dbReference type="PROSITE" id="PS51257">
    <property type="entry name" value="PROKAR_LIPOPROTEIN"/>
    <property type="match status" value="1"/>
</dbReference>
<dbReference type="CDD" id="cd08977">
    <property type="entry name" value="SusD"/>
    <property type="match status" value="1"/>
</dbReference>
<comment type="subcellular location">
    <subcellularLocation>
        <location evidence="1">Cell outer membrane</location>
    </subcellularLocation>
</comment>
<proteinExistence type="inferred from homology"/>
<dbReference type="InterPro" id="IPR011990">
    <property type="entry name" value="TPR-like_helical_dom_sf"/>
</dbReference>
<organism evidence="8 9">
    <name type="scientific">Chitinophaga jiangningensis</name>
    <dbReference type="NCBI Taxonomy" id="1419482"/>
    <lineage>
        <taxon>Bacteria</taxon>
        <taxon>Pseudomonadati</taxon>
        <taxon>Bacteroidota</taxon>
        <taxon>Chitinophagia</taxon>
        <taxon>Chitinophagales</taxon>
        <taxon>Chitinophagaceae</taxon>
        <taxon>Chitinophaga</taxon>
    </lineage>
</organism>
<dbReference type="Gene3D" id="1.25.40.390">
    <property type="match status" value="1"/>
</dbReference>
<comment type="similarity">
    <text evidence="2">Belongs to the SusD family.</text>
</comment>
<evidence type="ECO:0000256" key="4">
    <source>
        <dbReference type="ARBA" id="ARBA00023136"/>
    </source>
</evidence>
<dbReference type="STRING" id="1419482.SAMN05444266_11229"/>
<evidence type="ECO:0000313" key="8">
    <source>
        <dbReference type="EMBL" id="SHM84747.1"/>
    </source>
</evidence>
<keyword evidence="3" id="KW-0732">Signal</keyword>
<reference evidence="8 9" key="1">
    <citation type="submission" date="2016-11" db="EMBL/GenBank/DDBJ databases">
        <authorList>
            <person name="Jaros S."/>
            <person name="Januszkiewicz K."/>
            <person name="Wedrychowicz H."/>
        </authorList>
    </citation>
    <scope>NUCLEOTIDE SEQUENCE [LARGE SCALE GENOMIC DNA]</scope>
    <source>
        <strain evidence="8 9">DSM 27406</strain>
    </source>
</reference>
<keyword evidence="5" id="KW-0998">Cell outer membrane</keyword>